<dbReference type="GO" id="GO:0006355">
    <property type="term" value="P:regulation of DNA-templated transcription"/>
    <property type="evidence" value="ECO:0007669"/>
    <property type="project" value="InterPro"/>
</dbReference>
<evidence type="ECO:0000256" key="3">
    <source>
        <dbReference type="ARBA" id="ARBA00023125"/>
    </source>
</evidence>
<evidence type="ECO:0000256" key="4">
    <source>
        <dbReference type="ARBA" id="ARBA00023163"/>
    </source>
</evidence>
<dbReference type="GO" id="GO:0043531">
    <property type="term" value="F:ADP binding"/>
    <property type="evidence" value="ECO:0007669"/>
    <property type="project" value="InterPro"/>
</dbReference>
<keyword evidence="8" id="KW-1185">Reference proteome</keyword>
<dbReference type="Pfam" id="PF03704">
    <property type="entry name" value="BTAD"/>
    <property type="match status" value="1"/>
</dbReference>
<dbReference type="InterPro" id="IPR027417">
    <property type="entry name" value="P-loop_NTPase"/>
</dbReference>
<evidence type="ECO:0000259" key="6">
    <source>
        <dbReference type="PROSITE" id="PS51755"/>
    </source>
</evidence>
<dbReference type="SUPFAM" id="SSF46894">
    <property type="entry name" value="C-terminal effector domain of the bipartite response regulators"/>
    <property type="match status" value="1"/>
</dbReference>
<accession>D2PVM6</accession>
<dbReference type="InterPro" id="IPR005158">
    <property type="entry name" value="BTAD"/>
</dbReference>
<keyword evidence="2" id="KW-0805">Transcription regulation</keyword>
<dbReference type="Gene3D" id="1.10.10.10">
    <property type="entry name" value="Winged helix-like DNA-binding domain superfamily/Winged helix DNA-binding domain"/>
    <property type="match status" value="1"/>
</dbReference>
<dbReference type="STRING" id="479435.Kfla_6263"/>
<dbReference type="SUPFAM" id="SSF48452">
    <property type="entry name" value="TPR-like"/>
    <property type="match status" value="3"/>
</dbReference>
<name>D2PVM6_KRIFD</name>
<dbReference type="RefSeq" id="WP_012923819.1">
    <property type="nucleotide sequence ID" value="NC_013729.1"/>
</dbReference>
<dbReference type="eggNOG" id="COG3903">
    <property type="taxonomic scope" value="Bacteria"/>
</dbReference>
<dbReference type="InterPro" id="IPR001867">
    <property type="entry name" value="OmpR/PhoB-type_DNA-bd"/>
</dbReference>
<evidence type="ECO:0000313" key="8">
    <source>
        <dbReference type="Proteomes" id="UP000007967"/>
    </source>
</evidence>
<feature type="DNA-binding region" description="OmpR/PhoB-type" evidence="5">
    <location>
        <begin position="1"/>
        <end position="94"/>
    </location>
</feature>
<dbReference type="Pfam" id="PF13424">
    <property type="entry name" value="TPR_12"/>
    <property type="match status" value="1"/>
</dbReference>
<dbReference type="OrthoDB" id="4326794at2"/>
<dbReference type="PANTHER" id="PTHR35807">
    <property type="entry name" value="TRANSCRIPTIONAL REGULATOR REDD-RELATED"/>
    <property type="match status" value="1"/>
</dbReference>
<dbReference type="SUPFAM" id="SSF52540">
    <property type="entry name" value="P-loop containing nucleoside triphosphate hydrolases"/>
    <property type="match status" value="1"/>
</dbReference>
<dbReference type="PANTHER" id="PTHR35807:SF1">
    <property type="entry name" value="TRANSCRIPTIONAL REGULATOR REDD"/>
    <property type="match status" value="1"/>
</dbReference>
<dbReference type="PROSITE" id="PS51755">
    <property type="entry name" value="OMPR_PHOB"/>
    <property type="match status" value="1"/>
</dbReference>
<dbReference type="InterPro" id="IPR036388">
    <property type="entry name" value="WH-like_DNA-bd_sf"/>
</dbReference>
<dbReference type="InterPro" id="IPR011990">
    <property type="entry name" value="TPR-like_helical_dom_sf"/>
</dbReference>
<dbReference type="Gene3D" id="1.25.40.10">
    <property type="entry name" value="Tetratricopeptide repeat domain"/>
    <property type="match status" value="3"/>
</dbReference>
<dbReference type="SMART" id="SM00028">
    <property type="entry name" value="TPR"/>
    <property type="match status" value="3"/>
</dbReference>
<dbReference type="CDD" id="cd15831">
    <property type="entry name" value="BTAD"/>
    <property type="match status" value="1"/>
</dbReference>
<dbReference type="InterPro" id="IPR051677">
    <property type="entry name" value="AfsR-DnrI-RedD_regulator"/>
</dbReference>
<evidence type="ECO:0000313" key="7">
    <source>
        <dbReference type="EMBL" id="ADB35266.1"/>
    </source>
</evidence>
<gene>
    <name evidence="7" type="ordered locus">Kfla_6263</name>
</gene>
<dbReference type="Gene3D" id="3.40.50.300">
    <property type="entry name" value="P-loop containing nucleotide triphosphate hydrolases"/>
    <property type="match status" value="1"/>
</dbReference>
<dbReference type="GO" id="GO:0003677">
    <property type="term" value="F:DNA binding"/>
    <property type="evidence" value="ECO:0007669"/>
    <property type="project" value="UniProtKB-UniRule"/>
</dbReference>
<dbReference type="HOGENOM" id="CLU_004665_2_0_11"/>
<reference evidence="7 8" key="2">
    <citation type="journal article" date="2010" name="Stand. Genomic Sci.">
        <title>Complete genome sequence of Kribbella flavida type strain (IFO 14399).</title>
        <authorList>
            <person name="Pukall R."/>
            <person name="Lapidus A."/>
            <person name="Glavina Del Rio T."/>
            <person name="Copeland A."/>
            <person name="Tice H."/>
            <person name="Cheng J.-F."/>
            <person name="Lucas S."/>
            <person name="Chen F."/>
            <person name="Nolan M."/>
            <person name="LaButti K."/>
            <person name="Pati A."/>
            <person name="Ivanova N."/>
            <person name="Mavrommatis K."/>
            <person name="Mikhailova N."/>
            <person name="Pitluck S."/>
            <person name="Bruce D."/>
            <person name="Goodwin L."/>
            <person name="Land M."/>
            <person name="Hauser L."/>
            <person name="Chang Y.-J."/>
            <person name="Jeffries C.D."/>
            <person name="Chen A."/>
            <person name="Palaniappan K."/>
            <person name="Chain P."/>
            <person name="Rohde M."/>
            <person name="Goeker M."/>
            <person name="Bristow J."/>
            <person name="Eisen J.A."/>
            <person name="Markowitz V."/>
            <person name="Hugenholtz P."/>
            <person name="Kyrpides N.C."/>
            <person name="Klenk H.-P."/>
            <person name="Brettin T."/>
        </authorList>
    </citation>
    <scope>NUCLEOTIDE SEQUENCE [LARGE SCALE GENOMIC DNA]</scope>
    <source>
        <strain evidence="8">DSM 17836 / JCM 10339 / NBRC 14399</strain>
    </source>
</reference>
<keyword evidence="4" id="KW-0804">Transcription</keyword>
<evidence type="ECO:0000256" key="5">
    <source>
        <dbReference type="PROSITE-ProRule" id="PRU01091"/>
    </source>
</evidence>
<dbReference type="Pfam" id="PF13374">
    <property type="entry name" value="TPR_10"/>
    <property type="match status" value="1"/>
</dbReference>
<dbReference type="SMART" id="SM00862">
    <property type="entry name" value="Trans_reg_C"/>
    <property type="match status" value="1"/>
</dbReference>
<protein>
    <submittedName>
        <fullName evidence="7">Transcriptional regulator, SARP family</fullName>
    </submittedName>
</protein>
<comment type="similarity">
    <text evidence="1">Belongs to the AfsR/DnrI/RedD regulatory family.</text>
</comment>
<organism evidence="7 8">
    <name type="scientific">Kribbella flavida (strain DSM 17836 / JCM 10339 / NBRC 14399)</name>
    <dbReference type="NCBI Taxonomy" id="479435"/>
    <lineage>
        <taxon>Bacteria</taxon>
        <taxon>Bacillati</taxon>
        <taxon>Actinomycetota</taxon>
        <taxon>Actinomycetes</taxon>
        <taxon>Propionibacteriales</taxon>
        <taxon>Kribbellaceae</taxon>
        <taxon>Kribbella</taxon>
    </lineage>
</organism>
<dbReference type="eggNOG" id="COG3629">
    <property type="taxonomic scope" value="Bacteria"/>
</dbReference>
<dbReference type="InterPro" id="IPR019734">
    <property type="entry name" value="TPR_rpt"/>
</dbReference>
<evidence type="ECO:0000256" key="2">
    <source>
        <dbReference type="ARBA" id="ARBA00023015"/>
    </source>
</evidence>
<dbReference type="KEGG" id="kfl:Kfla_6263"/>
<sequence length="1036" mass="111054">MTGELRFQVLRSPLVTVDGAEVVLAAKPRVLLLGLLLRAGTPVPVSRLAEILWGERLPRHVRASVQTLVSRLRSALGDHGEVVRSSDRGYLVALADDQLDLLRYQRLLASAGASGDEQHEAELLQAALGLWDDDALTGFDSDVLEREEVAGLRESRLTALERRIALDLGLGRHVEIVPELRSLTAKYPMRERLWTYLVLALSRSGRQSDALAAYREVDRLLADQLGIRPGRELQDAHQAVLLGESEAAGGTELPASANWQVCNQLPMAPSHFSGREDEAKELQAVITGADGDIPVAVVSGVPGVGKSALAIRVAHQAAPLFPDGQWYVPLGGAGREPRKPGPVLADLLTAGGIGPHEVPQGLDARAALLRARLARRRVLIVLDDAADPDQVRPLLPGTKSSAVIVTSRRRLSGLTALLGARGRHLNQLTAQESATLLTGLVGPGRLHPAEVDELTELCGHLPLALRITAARLLVETDVSRHLHDLRQGSRLDGLVLDDDPNIAVRAAFGVSFRSLGSSAARLFNLLGLVAGPDFTVDVAAALLATKDATAAEVLQQLAEASLVDEYRPGRYVMHDLLRSYAEEQVAALPSGESARLRLLHHYLDNLVAAVAVIAPRAAFLPVQRPTPPVRRTVGEALAWLDAERANLVAAAADASRYGPYELGWQLADRLMGYFSGRGHAGDWRTAAEAGLRAADAAGHTQALGAMHRSLAMMFSGTGDLRSSRETALLALEEYRRAGDLVGEYRTVNHLGIVEATLSSGSVALGYFQHAAELATRAGDLRYAATTRLNVAAMLRQTGRLDEALPAVREAMRLFEQVGPLPGQYVLHAAAHIHQERGELDEALALQQEEVAALRRHELRQALGESLDRLAAIHRDRGEYEQAREIAQEAVDTAVDVNDQLVECHARATLGDTLQGAGCPQAAITQYDVAGSIAERIGSAEIEVRALLGHATARLSLTDVETALPLAEAAAARAAELDLPVLRGRVLSALAEVRRAAQLTDAAEEAAREAVALLEPSGALLHLAHARRIVESVRAGR</sequence>
<feature type="domain" description="OmpR/PhoB-type" evidence="6">
    <location>
        <begin position="1"/>
        <end position="94"/>
    </location>
</feature>
<dbReference type="EMBL" id="CP001736">
    <property type="protein sequence ID" value="ADB35266.1"/>
    <property type="molecule type" value="Genomic_DNA"/>
</dbReference>
<dbReference type="PRINTS" id="PR00364">
    <property type="entry name" value="DISEASERSIST"/>
</dbReference>
<evidence type="ECO:0000256" key="1">
    <source>
        <dbReference type="ARBA" id="ARBA00005820"/>
    </source>
</evidence>
<dbReference type="SMART" id="SM01043">
    <property type="entry name" value="BTAD"/>
    <property type="match status" value="1"/>
</dbReference>
<dbReference type="AlphaFoldDB" id="D2PVM6"/>
<proteinExistence type="inferred from homology"/>
<dbReference type="GO" id="GO:0000160">
    <property type="term" value="P:phosphorelay signal transduction system"/>
    <property type="evidence" value="ECO:0007669"/>
    <property type="project" value="InterPro"/>
</dbReference>
<keyword evidence="3 5" id="KW-0238">DNA-binding</keyword>
<dbReference type="Proteomes" id="UP000007967">
    <property type="component" value="Chromosome"/>
</dbReference>
<reference evidence="8" key="1">
    <citation type="submission" date="2009-09" db="EMBL/GenBank/DDBJ databases">
        <title>The complete genome of Kribbella flavida DSM 17836.</title>
        <authorList>
            <consortium name="US DOE Joint Genome Institute (JGI-PGF)"/>
            <person name="Lucas S."/>
            <person name="Copeland A."/>
            <person name="Lapidus A."/>
            <person name="Glavina del Rio T."/>
            <person name="Dalin E."/>
            <person name="Tice H."/>
            <person name="Bruce D."/>
            <person name="Goodwin L."/>
            <person name="Pitluck S."/>
            <person name="Kyrpides N."/>
            <person name="Mavromatis K."/>
            <person name="Ivanova N."/>
            <person name="Saunders E."/>
            <person name="Brettin T."/>
            <person name="Detter J.C."/>
            <person name="Han C."/>
            <person name="Larimer F."/>
            <person name="Land M."/>
            <person name="Hauser L."/>
            <person name="Markowitz V."/>
            <person name="Cheng J.-F."/>
            <person name="Hugenholtz P."/>
            <person name="Woyke T."/>
            <person name="Wu D."/>
            <person name="Pukall R."/>
            <person name="Klenk H.-P."/>
            <person name="Eisen J.A."/>
        </authorList>
    </citation>
    <scope>NUCLEOTIDE SEQUENCE [LARGE SCALE GENOMIC DNA]</scope>
    <source>
        <strain evidence="8">DSM 17836 / JCM 10339 / NBRC 14399</strain>
    </source>
</reference>
<dbReference type="InterPro" id="IPR016032">
    <property type="entry name" value="Sig_transdc_resp-reg_C-effctor"/>
</dbReference>